<name>A0ACA9Y0S6_9ASCO</name>
<sequence>MGQPTLYELSQITVGPHSFKSNKPKAARRFKPARQLLTDETKYLQSKNLKFDTPTYTSLVSPPTLKPIKKYCDITGLEGKYKCPSNGIRFHDVEVYQEVVKNMTTSLDQEYLSLRGANVVLK</sequence>
<gene>
    <name evidence="1" type="ORF">CLIB1444_01S09120</name>
</gene>
<evidence type="ECO:0000313" key="2">
    <source>
        <dbReference type="Proteomes" id="UP001152531"/>
    </source>
</evidence>
<dbReference type="Proteomes" id="UP001152531">
    <property type="component" value="Unassembled WGS sequence"/>
</dbReference>
<reference evidence="1" key="1">
    <citation type="submission" date="2022-06" db="EMBL/GenBank/DDBJ databases">
        <authorList>
            <person name="Legras J.-L."/>
            <person name="Devillers H."/>
            <person name="Grondin C."/>
        </authorList>
    </citation>
    <scope>NUCLEOTIDE SEQUENCE</scope>
    <source>
        <strain evidence="1">CLIB 1444</strain>
    </source>
</reference>
<dbReference type="EMBL" id="CALSDN010000001">
    <property type="protein sequence ID" value="CAH6718545.1"/>
    <property type="molecule type" value="Genomic_DNA"/>
</dbReference>
<accession>A0ACA9Y0S6</accession>
<organism evidence="1 2">
    <name type="scientific">[Candida] jaroonii</name>
    <dbReference type="NCBI Taxonomy" id="467808"/>
    <lineage>
        <taxon>Eukaryota</taxon>
        <taxon>Fungi</taxon>
        <taxon>Dikarya</taxon>
        <taxon>Ascomycota</taxon>
        <taxon>Saccharomycotina</taxon>
        <taxon>Pichiomycetes</taxon>
        <taxon>Debaryomycetaceae</taxon>
        <taxon>Yamadazyma</taxon>
    </lineage>
</organism>
<proteinExistence type="predicted"/>
<evidence type="ECO:0000313" key="1">
    <source>
        <dbReference type="EMBL" id="CAH6718545.1"/>
    </source>
</evidence>
<keyword evidence="2" id="KW-1185">Reference proteome</keyword>
<comment type="caution">
    <text evidence="1">The sequence shown here is derived from an EMBL/GenBank/DDBJ whole genome shotgun (WGS) entry which is preliminary data.</text>
</comment>
<protein>
    <submittedName>
        <fullName evidence="1">Chromatin-remodeling complex subunit Ies6p</fullName>
    </submittedName>
</protein>